<comment type="caution">
    <text evidence="2">The sequence shown here is derived from an EMBL/GenBank/DDBJ whole genome shotgun (WGS) entry which is preliminary data.</text>
</comment>
<feature type="compositionally biased region" description="Low complexity" evidence="1">
    <location>
        <begin position="1332"/>
        <end position="1344"/>
    </location>
</feature>
<organism evidence="2 3">
    <name type="scientific">Danaus chrysippus</name>
    <name type="common">African queen</name>
    <dbReference type="NCBI Taxonomy" id="151541"/>
    <lineage>
        <taxon>Eukaryota</taxon>
        <taxon>Metazoa</taxon>
        <taxon>Ecdysozoa</taxon>
        <taxon>Arthropoda</taxon>
        <taxon>Hexapoda</taxon>
        <taxon>Insecta</taxon>
        <taxon>Pterygota</taxon>
        <taxon>Neoptera</taxon>
        <taxon>Endopterygota</taxon>
        <taxon>Lepidoptera</taxon>
        <taxon>Glossata</taxon>
        <taxon>Ditrysia</taxon>
        <taxon>Papilionoidea</taxon>
        <taxon>Nymphalidae</taxon>
        <taxon>Danainae</taxon>
        <taxon>Danaini</taxon>
        <taxon>Danaina</taxon>
        <taxon>Danaus</taxon>
        <taxon>Anosia</taxon>
    </lineage>
</organism>
<feature type="compositionally biased region" description="Basic residues" evidence="1">
    <location>
        <begin position="1294"/>
        <end position="1307"/>
    </location>
</feature>
<dbReference type="GO" id="GO:0031929">
    <property type="term" value="P:TOR signaling"/>
    <property type="evidence" value="ECO:0007669"/>
    <property type="project" value="TreeGrafter"/>
</dbReference>
<dbReference type="GO" id="GO:0031932">
    <property type="term" value="C:TORC2 complex"/>
    <property type="evidence" value="ECO:0007669"/>
    <property type="project" value="TreeGrafter"/>
</dbReference>
<evidence type="ECO:0000256" key="1">
    <source>
        <dbReference type="SAM" id="MobiDB-lite"/>
    </source>
</evidence>
<sequence length="1344" mass="148345">MELHLHLTAVSRALEYKWGTPVDLETSEDMRTCLPAVIDLPTTTFSSEEYLRSIRRNTSERALRKPTLHRKDTFDNISQSRLPSEEIVCEVLDKTIYFLDDTIDSKYDLDSSEFIDNYTENNLRNNDIEYYMNEKNKGIFRLACEHVVRTMRRGRETLLTLLEAFVYDPLVEWGGGRRKRGARHVRAAKAMLAVRVRELKHSATDITNQLLAILPEVKQCADKWLEENEQLCTVEEKLEMCHQQMALIKEVEACGNNLSSHPLYAISQKYTSYKQAKNAVEDSMKALVKILNDFDTQIESFANTNDVLNGPQLMSWVQEFSGPHYDDEKPIFEPIKEFLTNAGKGSMISQFEQAEIELNQSMQQTNLLVRSCLELLTQYVAVSQYYPQSRTEYHRLVMFRKYLATALESKSPEVCREVAGQVTALVEADNVTGDSQQIIAYNYRLHQINAEANAYLNKCHERLQLEGGPDAVALAQDSYMEAKNNINNWLRAEEGAGLALEHAAIGMLCSLNRRYLMLENGAQSAGDCLVDLTSRDGEWFLDDMNSLSMQAIELLSLLPLSSATADDAALTVAVECVKNANLLIADLVQLNYNFSTIILPEAVKKVHSEDPSTLHMISELTALISNTPVTLTDLLAQLEMHFRYLLMDMESPAAGAQVLAAELRSRYEELLSPSEGEAAGQTPGRMLLMGFSGLFAAVELRARELADHLAAPLQPAWRKIDHINDAMHMAAAMQSPALRSVLEDIFTVRRVQTVAEVFSLCVQLARAFRGPPAHPAHPAATQPLLDDAALCKPVRRFTAEYVSRCFLGVHSLSLGRALCLLLRRARLDLRAEVEQKEIGASWSVSLESLVEKACGPVSARAAALAGALQAARARSLRAAAAARALDRARASARASRLRAAAHASLHAEVTYYYNILQYEDRLETIYNIVSGAPEPGPALSRAARDLTAARSRLTDALEKAQALLTPAHQRVKWGAGANPELLGAVVALESGWAARAGRAHALCRAGAVLAPHARCAAALAAARPARHARALRHARTLRTALAHWEKACTLAHKYSLHVSPVEESLMEMLHPEGNIDTHWVGDVSALVQDTLCSRSAAASSTRARLCEAGDALRAAAARLKGAAAGRDQLLHDLAPSLHALAPYNEGDNPSQEFLCVWRAVTERLAAVGGLQDGELDRERVTRSAADTHALNTDLPLLLDMMLQLPGNTDTSRRLTRQAAVNRPPARHGGVHHIGSDQRGQPLPHVRGLDGVGVSPGRCSAPAPRRPRRVRTGAPVPLGPRAPSREPHEPDRSPRARPRRRRQVRKTPRGLSVSRFDVRFKVSRLKRRLAHKTTSAGPSGPGSST</sequence>
<evidence type="ECO:0000313" key="2">
    <source>
        <dbReference type="EMBL" id="CAG9561524.1"/>
    </source>
</evidence>
<dbReference type="GO" id="GO:0005737">
    <property type="term" value="C:cytoplasm"/>
    <property type="evidence" value="ECO:0007669"/>
    <property type="project" value="TreeGrafter"/>
</dbReference>
<proteinExistence type="predicted"/>
<feature type="compositionally biased region" description="Basic and acidic residues" evidence="1">
    <location>
        <begin position="1282"/>
        <end position="1293"/>
    </location>
</feature>
<reference evidence="2" key="1">
    <citation type="submission" date="2021-09" db="EMBL/GenBank/DDBJ databases">
        <authorList>
            <person name="Martin H S."/>
        </authorList>
    </citation>
    <scope>NUCLEOTIDE SEQUENCE</scope>
</reference>
<dbReference type="Proteomes" id="UP000789524">
    <property type="component" value="Unassembled WGS sequence"/>
</dbReference>
<dbReference type="GO" id="GO:0016242">
    <property type="term" value="P:negative regulation of macroautophagy"/>
    <property type="evidence" value="ECO:0007669"/>
    <property type="project" value="TreeGrafter"/>
</dbReference>
<dbReference type="PANTHER" id="PTHR11139:SF119">
    <property type="entry name" value="SERINE_THREONINE-PROTEIN KINASE SMG1"/>
    <property type="match status" value="1"/>
</dbReference>
<feature type="region of interest" description="Disordered" evidence="1">
    <location>
        <begin position="1220"/>
        <end position="1344"/>
    </location>
</feature>
<dbReference type="InterPro" id="IPR036940">
    <property type="entry name" value="PI3/4_kinase_cat_sf"/>
</dbReference>
<dbReference type="GO" id="GO:0005634">
    <property type="term" value="C:nucleus"/>
    <property type="evidence" value="ECO:0007669"/>
    <property type="project" value="TreeGrafter"/>
</dbReference>
<dbReference type="Gene3D" id="1.10.1070.11">
    <property type="entry name" value="Phosphatidylinositol 3-/4-kinase, catalytic domain"/>
    <property type="match status" value="1"/>
</dbReference>
<evidence type="ECO:0000313" key="3">
    <source>
        <dbReference type="Proteomes" id="UP000789524"/>
    </source>
</evidence>
<dbReference type="SUPFAM" id="SSF56112">
    <property type="entry name" value="Protein kinase-like (PK-like)"/>
    <property type="match status" value="1"/>
</dbReference>
<feature type="compositionally biased region" description="Basic residues" evidence="1">
    <location>
        <begin position="1320"/>
        <end position="1330"/>
    </location>
</feature>
<dbReference type="InterPro" id="IPR050517">
    <property type="entry name" value="DDR_Repair_Kinase"/>
</dbReference>
<keyword evidence="3" id="KW-1185">Reference proteome</keyword>
<dbReference type="PANTHER" id="PTHR11139">
    <property type="entry name" value="ATAXIA TELANGIECTASIA MUTATED ATM -RELATED"/>
    <property type="match status" value="1"/>
</dbReference>
<dbReference type="EMBL" id="CAKASE010000046">
    <property type="protein sequence ID" value="CAG9561524.1"/>
    <property type="molecule type" value="Genomic_DNA"/>
</dbReference>
<gene>
    <name evidence="2" type="ORF">DCHRY22_LOCUS3017</name>
</gene>
<name>A0A8J2VQH5_9NEOP</name>
<dbReference type="GO" id="GO:0004674">
    <property type="term" value="F:protein serine/threonine kinase activity"/>
    <property type="evidence" value="ECO:0007669"/>
    <property type="project" value="TreeGrafter"/>
</dbReference>
<protein>
    <submittedName>
        <fullName evidence="2">(African queen) hypothetical protein</fullName>
    </submittedName>
</protein>
<dbReference type="OrthoDB" id="10065496at2759"/>
<dbReference type="InterPro" id="IPR011009">
    <property type="entry name" value="Kinase-like_dom_sf"/>
</dbReference>
<dbReference type="GO" id="GO:0031931">
    <property type="term" value="C:TORC1 complex"/>
    <property type="evidence" value="ECO:0007669"/>
    <property type="project" value="TreeGrafter"/>
</dbReference>
<accession>A0A8J2VQH5</accession>